<feature type="region of interest" description="Disordered" evidence="1">
    <location>
        <begin position="145"/>
        <end position="184"/>
    </location>
</feature>
<dbReference type="EMBL" id="KQ244247">
    <property type="protein sequence ID" value="KNC74608.1"/>
    <property type="molecule type" value="Genomic_DNA"/>
</dbReference>
<accession>A0A0L0FEZ1</accession>
<dbReference type="GeneID" id="25913353"/>
<evidence type="ECO:0000256" key="1">
    <source>
        <dbReference type="SAM" id="MobiDB-lite"/>
    </source>
</evidence>
<evidence type="ECO:0000313" key="2">
    <source>
        <dbReference type="EMBL" id="KNC74608.1"/>
    </source>
</evidence>
<protein>
    <submittedName>
        <fullName evidence="2">Uncharacterized protein</fullName>
    </submittedName>
</protein>
<gene>
    <name evidence="2" type="ORF">SARC_12849</name>
</gene>
<dbReference type="RefSeq" id="XP_014148510.1">
    <property type="nucleotide sequence ID" value="XM_014293035.1"/>
</dbReference>
<sequence>MEEIEALVAARKLDAMMSRVREKQKERRLMANFREKTYQEYSLPLKVKRSVVMEDGRIEHEVMEILMCLQNLFGSMGLPFTMWHMPHRRNYTGFGLPVNNPEGARIVEALEQEKLNRLAWSTESLPFETLSAQMRGLKLENMAYPEPRDHMESPGVTDAKTAAPPGQGVVQDTDHDADHNLTSA</sequence>
<dbReference type="AlphaFoldDB" id="A0A0L0FEZ1"/>
<name>A0A0L0FEZ1_9EUKA</name>
<dbReference type="Proteomes" id="UP000054560">
    <property type="component" value="Unassembled WGS sequence"/>
</dbReference>
<keyword evidence="3" id="KW-1185">Reference proteome</keyword>
<evidence type="ECO:0000313" key="3">
    <source>
        <dbReference type="Proteomes" id="UP000054560"/>
    </source>
</evidence>
<organism evidence="2 3">
    <name type="scientific">Sphaeroforma arctica JP610</name>
    <dbReference type="NCBI Taxonomy" id="667725"/>
    <lineage>
        <taxon>Eukaryota</taxon>
        <taxon>Ichthyosporea</taxon>
        <taxon>Ichthyophonida</taxon>
        <taxon>Sphaeroforma</taxon>
    </lineage>
</organism>
<proteinExistence type="predicted"/>
<reference evidence="2 3" key="1">
    <citation type="submission" date="2011-02" db="EMBL/GenBank/DDBJ databases">
        <title>The Genome Sequence of Sphaeroforma arctica JP610.</title>
        <authorList>
            <consortium name="The Broad Institute Genome Sequencing Platform"/>
            <person name="Russ C."/>
            <person name="Cuomo C."/>
            <person name="Young S.K."/>
            <person name="Zeng Q."/>
            <person name="Gargeya S."/>
            <person name="Alvarado L."/>
            <person name="Berlin A."/>
            <person name="Chapman S.B."/>
            <person name="Chen Z."/>
            <person name="Freedman E."/>
            <person name="Gellesch M."/>
            <person name="Goldberg J."/>
            <person name="Griggs A."/>
            <person name="Gujja S."/>
            <person name="Heilman E."/>
            <person name="Heiman D."/>
            <person name="Howarth C."/>
            <person name="Mehta T."/>
            <person name="Neiman D."/>
            <person name="Pearson M."/>
            <person name="Roberts A."/>
            <person name="Saif S."/>
            <person name="Shea T."/>
            <person name="Shenoy N."/>
            <person name="Sisk P."/>
            <person name="Stolte C."/>
            <person name="Sykes S."/>
            <person name="White J."/>
            <person name="Yandava C."/>
            <person name="Burger G."/>
            <person name="Gray M.W."/>
            <person name="Holland P.W.H."/>
            <person name="King N."/>
            <person name="Lang F.B.F."/>
            <person name="Roger A.J."/>
            <person name="Ruiz-Trillo I."/>
            <person name="Haas B."/>
            <person name="Nusbaum C."/>
            <person name="Birren B."/>
        </authorList>
    </citation>
    <scope>NUCLEOTIDE SEQUENCE [LARGE SCALE GENOMIC DNA]</scope>
    <source>
        <strain evidence="2 3">JP610</strain>
    </source>
</reference>
<feature type="compositionally biased region" description="Basic and acidic residues" evidence="1">
    <location>
        <begin position="172"/>
        <end position="184"/>
    </location>
</feature>